<dbReference type="PANTHER" id="PTHR12825:SF0">
    <property type="entry name" value="VESICLE TRANSPORT PROTEIN SEC20"/>
    <property type="match status" value="1"/>
</dbReference>
<comment type="subcellular location">
    <subcellularLocation>
        <location evidence="1">Endoplasmic reticulum membrane</location>
        <topology evidence="1">Single-pass type IV membrane protein</topology>
    </subcellularLocation>
</comment>
<dbReference type="GO" id="GO:0005789">
    <property type="term" value="C:endoplasmic reticulum membrane"/>
    <property type="evidence" value="ECO:0007669"/>
    <property type="project" value="UniProtKB-SubCell"/>
</dbReference>
<dbReference type="GO" id="GO:0005484">
    <property type="term" value="F:SNAP receptor activity"/>
    <property type="evidence" value="ECO:0007669"/>
    <property type="project" value="InterPro"/>
</dbReference>
<evidence type="ECO:0000313" key="13">
    <source>
        <dbReference type="Proteomes" id="UP000288805"/>
    </source>
</evidence>
<organism evidence="12 13">
    <name type="scientific">Vitis vinifera</name>
    <name type="common">Grape</name>
    <dbReference type="NCBI Taxonomy" id="29760"/>
    <lineage>
        <taxon>Eukaryota</taxon>
        <taxon>Viridiplantae</taxon>
        <taxon>Streptophyta</taxon>
        <taxon>Embryophyta</taxon>
        <taxon>Tracheophyta</taxon>
        <taxon>Spermatophyta</taxon>
        <taxon>Magnoliopsida</taxon>
        <taxon>eudicotyledons</taxon>
        <taxon>Gunneridae</taxon>
        <taxon>Pentapetalae</taxon>
        <taxon>rosids</taxon>
        <taxon>Vitales</taxon>
        <taxon>Vitaceae</taxon>
        <taxon>Viteae</taxon>
        <taxon>Vitis</taxon>
    </lineage>
</organism>
<name>A0A438HZX5_VITVI</name>
<accession>A0A438HZX5</accession>
<dbReference type="Proteomes" id="UP000288805">
    <property type="component" value="Unassembled WGS sequence"/>
</dbReference>
<keyword evidence="8 10" id="KW-0472">Membrane</keyword>
<dbReference type="GO" id="GO:0006890">
    <property type="term" value="P:retrograde vesicle-mediated transport, Golgi to endoplasmic reticulum"/>
    <property type="evidence" value="ECO:0007669"/>
    <property type="project" value="InterPro"/>
</dbReference>
<evidence type="ECO:0000256" key="10">
    <source>
        <dbReference type="SAM" id="Phobius"/>
    </source>
</evidence>
<dbReference type="PANTHER" id="PTHR12825">
    <property type="entry name" value="BNIP1-RELATED"/>
    <property type="match status" value="1"/>
</dbReference>
<evidence type="ECO:0000256" key="3">
    <source>
        <dbReference type="ARBA" id="ARBA00022692"/>
    </source>
</evidence>
<evidence type="ECO:0000256" key="9">
    <source>
        <dbReference type="ARBA" id="ARBA00037934"/>
    </source>
</evidence>
<evidence type="ECO:0000256" key="4">
    <source>
        <dbReference type="ARBA" id="ARBA00022824"/>
    </source>
</evidence>
<dbReference type="Pfam" id="PF03908">
    <property type="entry name" value="Sec20"/>
    <property type="match status" value="1"/>
</dbReference>
<dbReference type="EMBL" id="QGNW01000158">
    <property type="protein sequence ID" value="RVW90016.1"/>
    <property type="molecule type" value="Genomic_DNA"/>
</dbReference>
<keyword evidence="7" id="KW-0175">Coiled coil</keyword>
<reference evidence="12 13" key="1">
    <citation type="journal article" date="2018" name="PLoS Genet.">
        <title>Population sequencing reveals clonal diversity and ancestral inbreeding in the grapevine cultivar Chardonnay.</title>
        <authorList>
            <person name="Roach M.J."/>
            <person name="Johnson D.L."/>
            <person name="Bohlmann J."/>
            <person name="van Vuuren H.J."/>
            <person name="Jones S.J."/>
            <person name="Pretorius I.S."/>
            <person name="Schmidt S.A."/>
            <person name="Borneman A.R."/>
        </authorList>
    </citation>
    <scope>NUCLEOTIDE SEQUENCE [LARGE SCALE GENOMIC DNA]</scope>
    <source>
        <strain evidence="13">cv. Chardonnay</strain>
        <tissue evidence="12">Leaf</tissue>
    </source>
</reference>
<gene>
    <name evidence="12" type="ORF">CK203_035947</name>
</gene>
<evidence type="ECO:0000256" key="8">
    <source>
        <dbReference type="ARBA" id="ARBA00023136"/>
    </source>
</evidence>
<keyword evidence="5" id="KW-0931">ER-Golgi transport</keyword>
<evidence type="ECO:0000313" key="12">
    <source>
        <dbReference type="EMBL" id="RVW90016.1"/>
    </source>
</evidence>
<sequence>MQRQDVLDRIILIVGFVLFSCAVLYVVSKRIGLLKLQRTVTAAIKAGMVRQANIGRDAAEDGINLAPVHDNAIRRIEVPLEQHMHDEL</sequence>
<keyword evidence="6 10" id="KW-1133">Transmembrane helix</keyword>
<keyword evidence="3 10" id="KW-0812">Transmembrane</keyword>
<feature type="transmembrane region" description="Helical" evidence="10">
    <location>
        <begin position="6"/>
        <end position="27"/>
    </location>
</feature>
<proteinExistence type="inferred from homology"/>
<comment type="similarity">
    <text evidence="9">Belongs to the SEC20 family.</text>
</comment>
<evidence type="ECO:0000256" key="5">
    <source>
        <dbReference type="ARBA" id="ARBA00022892"/>
    </source>
</evidence>
<evidence type="ECO:0000259" key="11">
    <source>
        <dbReference type="Pfam" id="PF03908"/>
    </source>
</evidence>
<comment type="caution">
    <text evidence="12">The sequence shown here is derived from an EMBL/GenBank/DDBJ whole genome shotgun (WGS) entry which is preliminary data.</text>
</comment>
<keyword evidence="4" id="KW-0256">Endoplasmic reticulum</keyword>
<keyword evidence="2" id="KW-0813">Transport</keyword>
<dbReference type="InterPro" id="IPR005606">
    <property type="entry name" value="Sec20"/>
</dbReference>
<dbReference type="AlphaFoldDB" id="A0A438HZX5"/>
<evidence type="ECO:0000256" key="1">
    <source>
        <dbReference type="ARBA" id="ARBA00004163"/>
    </source>
</evidence>
<evidence type="ECO:0000256" key="2">
    <source>
        <dbReference type="ARBA" id="ARBA00022448"/>
    </source>
</evidence>
<evidence type="ECO:0000256" key="6">
    <source>
        <dbReference type="ARBA" id="ARBA00022989"/>
    </source>
</evidence>
<dbReference type="PROSITE" id="PS51257">
    <property type="entry name" value="PROKAR_LIPOPROTEIN"/>
    <property type="match status" value="1"/>
</dbReference>
<dbReference type="InterPro" id="IPR056173">
    <property type="entry name" value="Sec20_C"/>
</dbReference>
<evidence type="ECO:0000256" key="7">
    <source>
        <dbReference type="ARBA" id="ARBA00023054"/>
    </source>
</evidence>
<feature type="domain" description="Sec20 C-terminal" evidence="11">
    <location>
        <begin position="1"/>
        <end position="31"/>
    </location>
</feature>
<protein>
    <recommendedName>
        <fullName evidence="11">Sec20 C-terminal domain-containing protein</fullName>
    </recommendedName>
</protein>